<dbReference type="RefSeq" id="WP_136337026.1">
    <property type="nucleotide sequence ID" value="NZ_QXMP01000002.1"/>
</dbReference>
<feature type="transmembrane region" description="Helical" evidence="1">
    <location>
        <begin position="78"/>
        <end position="100"/>
    </location>
</feature>
<keyword evidence="3" id="KW-1185">Reference proteome</keyword>
<sequence>MNYYLIFRYLHLLFLFIMIGSVITQQFLLKKQMNGKEIRVISRTDLVYGISSIVVVGLGLTLWFGVGKPADFYSKNHLFLIKVGLFILVGLLSVYPTLFYRNKRKALKENESTKVPGMVRWVVRLELIILLFIPLLAVLMAAGTGLS</sequence>
<feature type="transmembrane region" description="Helical" evidence="1">
    <location>
        <begin position="46"/>
        <end position="66"/>
    </location>
</feature>
<evidence type="ECO:0000256" key="1">
    <source>
        <dbReference type="SAM" id="Phobius"/>
    </source>
</evidence>
<keyword evidence="1" id="KW-0472">Membrane</keyword>
<comment type="caution">
    <text evidence="2">The sequence shown here is derived from an EMBL/GenBank/DDBJ whole genome shotgun (WGS) entry which is preliminary data.</text>
</comment>
<dbReference type="AlphaFoldDB" id="A0A4S3LXE8"/>
<protein>
    <submittedName>
        <fullName evidence="2">DUF2214 family protein</fullName>
    </submittedName>
</protein>
<dbReference type="Pfam" id="PF09980">
    <property type="entry name" value="DUF2214"/>
    <property type="match status" value="1"/>
</dbReference>
<reference evidence="2 3" key="1">
    <citation type="submission" date="2019-04" db="EMBL/GenBank/DDBJ databases">
        <title>Draft genome sequence of Robertkochia marina CC-AMO-30D.</title>
        <authorList>
            <person name="Hameed A."/>
            <person name="Lin S.-Y."/>
            <person name="Shahina M."/>
            <person name="Lai W.-A."/>
            <person name="Young C.-C."/>
        </authorList>
    </citation>
    <scope>NUCLEOTIDE SEQUENCE [LARGE SCALE GENOMIC DNA]</scope>
    <source>
        <strain evidence="2 3">CC-AMO-30D</strain>
    </source>
</reference>
<accession>A0A4S3LXE8</accession>
<dbReference type="Proteomes" id="UP000305939">
    <property type="component" value="Unassembled WGS sequence"/>
</dbReference>
<proteinExistence type="predicted"/>
<name>A0A4S3LXE8_9FLAO</name>
<gene>
    <name evidence="2" type="ORF">E7Z59_14235</name>
</gene>
<organism evidence="2 3">
    <name type="scientific">Robertkochia marina</name>
    <dbReference type="NCBI Taxonomy" id="1227945"/>
    <lineage>
        <taxon>Bacteria</taxon>
        <taxon>Pseudomonadati</taxon>
        <taxon>Bacteroidota</taxon>
        <taxon>Flavobacteriia</taxon>
        <taxon>Flavobacteriales</taxon>
        <taxon>Flavobacteriaceae</taxon>
        <taxon>Robertkochia</taxon>
    </lineage>
</organism>
<evidence type="ECO:0000313" key="3">
    <source>
        <dbReference type="Proteomes" id="UP000305939"/>
    </source>
</evidence>
<keyword evidence="1" id="KW-0812">Transmembrane</keyword>
<feature type="transmembrane region" description="Helical" evidence="1">
    <location>
        <begin position="6"/>
        <end position="25"/>
    </location>
</feature>
<dbReference type="InterPro" id="IPR018706">
    <property type="entry name" value="DUF2214_membrane"/>
</dbReference>
<keyword evidence="1" id="KW-1133">Transmembrane helix</keyword>
<feature type="transmembrane region" description="Helical" evidence="1">
    <location>
        <begin position="121"/>
        <end position="142"/>
    </location>
</feature>
<dbReference type="OrthoDB" id="826511at2"/>
<dbReference type="EMBL" id="SSMC01000004">
    <property type="protein sequence ID" value="THD65742.1"/>
    <property type="molecule type" value="Genomic_DNA"/>
</dbReference>
<evidence type="ECO:0000313" key="2">
    <source>
        <dbReference type="EMBL" id="THD65742.1"/>
    </source>
</evidence>